<dbReference type="InterPro" id="IPR036909">
    <property type="entry name" value="Cyt_c-like_dom_sf"/>
</dbReference>
<organism evidence="9 10">
    <name type="scientific">Ideonella azotifigens</name>
    <dbReference type="NCBI Taxonomy" id="513160"/>
    <lineage>
        <taxon>Bacteria</taxon>
        <taxon>Pseudomonadati</taxon>
        <taxon>Pseudomonadota</taxon>
        <taxon>Betaproteobacteria</taxon>
        <taxon>Burkholderiales</taxon>
        <taxon>Sphaerotilaceae</taxon>
        <taxon>Ideonella</taxon>
    </lineage>
</organism>
<dbReference type="PROSITE" id="PS51007">
    <property type="entry name" value="CYTC"/>
    <property type="match status" value="1"/>
</dbReference>
<evidence type="ECO:0000256" key="5">
    <source>
        <dbReference type="ARBA" id="ARBA00023004"/>
    </source>
</evidence>
<protein>
    <submittedName>
        <fullName evidence="9">C-type cytochrome</fullName>
    </submittedName>
</protein>
<keyword evidence="1" id="KW-0813">Transport</keyword>
<keyword evidence="3 6" id="KW-0479">Metal-binding</keyword>
<feature type="domain" description="Cytochrome c" evidence="8">
    <location>
        <begin position="25"/>
        <end position="125"/>
    </location>
</feature>
<dbReference type="RefSeq" id="WP_141290091.1">
    <property type="nucleotide sequence ID" value="NZ_BAAAEW010000011.1"/>
</dbReference>
<evidence type="ECO:0000256" key="6">
    <source>
        <dbReference type="PROSITE-ProRule" id="PRU00433"/>
    </source>
</evidence>
<dbReference type="InterPro" id="IPR002327">
    <property type="entry name" value="Cyt_c_1A/1B"/>
</dbReference>
<accession>A0ABN1K000</accession>
<evidence type="ECO:0000256" key="4">
    <source>
        <dbReference type="ARBA" id="ARBA00022982"/>
    </source>
</evidence>
<dbReference type="InterPro" id="IPR009056">
    <property type="entry name" value="Cyt_c-like_dom"/>
</dbReference>
<dbReference type="SUPFAM" id="SSF46626">
    <property type="entry name" value="Cytochrome c"/>
    <property type="match status" value="1"/>
</dbReference>
<dbReference type="Proteomes" id="UP001500279">
    <property type="component" value="Unassembled WGS sequence"/>
</dbReference>
<feature type="signal peptide" evidence="7">
    <location>
        <begin position="1"/>
        <end position="23"/>
    </location>
</feature>
<keyword evidence="7" id="KW-0732">Signal</keyword>
<dbReference type="PRINTS" id="PR00604">
    <property type="entry name" value="CYTCHRMECIAB"/>
</dbReference>
<name>A0ABN1K000_9BURK</name>
<comment type="caution">
    <text evidence="9">The sequence shown here is derived from an EMBL/GenBank/DDBJ whole genome shotgun (WGS) entry which is preliminary data.</text>
</comment>
<dbReference type="Pfam" id="PF00034">
    <property type="entry name" value="Cytochrom_C"/>
    <property type="match status" value="1"/>
</dbReference>
<reference evidence="9 10" key="1">
    <citation type="journal article" date="2019" name="Int. J. Syst. Evol. Microbiol.">
        <title>The Global Catalogue of Microorganisms (GCM) 10K type strain sequencing project: providing services to taxonomists for standard genome sequencing and annotation.</title>
        <authorList>
            <consortium name="The Broad Institute Genomics Platform"/>
            <consortium name="The Broad Institute Genome Sequencing Center for Infectious Disease"/>
            <person name="Wu L."/>
            <person name="Ma J."/>
        </authorList>
    </citation>
    <scope>NUCLEOTIDE SEQUENCE [LARGE SCALE GENOMIC DNA]</scope>
    <source>
        <strain evidence="9 10">JCM 15503</strain>
    </source>
</reference>
<evidence type="ECO:0000256" key="1">
    <source>
        <dbReference type="ARBA" id="ARBA00022448"/>
    </source>
</evidence>
<evidence type="ECO:0000256" key="2">
    <source>
        <dbReference type="ARBA" id="ARBA00022617"/>
    </source>
</evidence>
<dbReference type="PANTHER" id="PTHR11961">
    <property type="entry name" value="CYTOCHROME C"/>
    <property type="match status" value="1"/>
</dbReference>
<keyword evidence="4" id="KW-0249">Electron transport</keyword>
<dbReference type="EMBL" id="BAAAEW010000011">
    <property type="protein sequence ID" value="GAA0750543.1"/>
    <property type="molecule type" value="Genomic_DNA"/>
</dbReference>
<proteinExistence type="predicted"/>
<keyword evidence="5 6" id="KW-0408">Iron</keyword>
<evidence type="ECO:0000256" key="7">
    <source>
        <dbReference type="SAM" id="SignalP"/>
    </source>
</evidence>
<sequence>MSPSRRFTVFPLLLALLPAVASAVGDAEHGRQLYQARCTACHSVAYNGVGPAHQGVFGRAPGSAPGFAYSPALSALKATGGVWTEATLDRWLSDPERFAPGQRMGVSVPEAQDRADLIAYLKTLSAH</sequence>
<keyword evidence="2 6" id="KW-0349">Heme</keyword>
<keyword evidence="10" id="KW-1185">Reference proteome</keyword>
<feature type="chain" id="PRO_5046968990" evidence="7">
    <location>
        <begin position="24"/>
        <end position="127"/>
    </location>
</feature>
<dbReference type="Gene3D" id="1.10.760.10">
    <property type="entry name" value="Cytochrome c-like domain"/>
    <property type="match status" value="1"/>
</dbReference>
<gene>
    <name evidence="9" type="ORF">GCM10009107_22380</name>
</gene>
<evidence type="ECO:0000259" key="8">
    <source>
        <dbReference type="PROSITE" id="PS51007"/>
    </source>
</evidence>
<evidence type="ECO:0000256" key="3">
    <source>
        <dbReference type="ARBA" id="ARBA00022723"/>
    </source>
</evidence>
<evidence type="ECO:0000313" key="10">
    <source>
        <dbReference type="Proteomes" id="UP001500279"/>
    </source>
</evidence>
<evidence type="ECO:0000313" key="9">
    <source>
        <dbReference type="EMBL" id="GAA0750543.1"/>
    </source>
</evidence>